<dbReference type="SMART" id="SM00324">
    <property type="entry name" value="RhoGAP"/>
    <property type="match status" value="1"/>
</dbReference>
<evidence type="ECO:0000256" key="3">
    <source>
        <dbReference type="SAM" id="MobiDB-lite"/>
    </source>
</evidence>
<dbReference type="Proteomes" id="UP000507470">
    <property type="component" value="Unassembled WGS sequence"/>
</dbReference>
<feature type="region of interest" description="Disordered" evidence="3">
    <location>
        <begin position="409"/>
        <end position="457"/>
    </location>
</feature>
<dbReference type="AlphaFoldDB" id="A0A6J8DP48"/>
<feature type="coiled-coil region" evidence="2">
    <location>
        <begin position="518"/>
        <end position="545"/>
    </location>
</feature>
<dbReference type="PANTHER" id="PTHR15228:SF24">
    <property type="entry name" value="RHO-GAP DOMAIN-CONTAINING PROTEIN"/>
    <property type="match status" value="1"/>
</dbReference>
<evidence type="ECO:0000259" key="5">
    <source>
        <dbReference type="PROSITE" id="PS50238"/>
    </source>
</evidence>
<reference evidence="6 7" key="1">
    <citation type="submission" date="2020-06" db="EMBL/GenBank/DDBJ databases">
        <authorList>
            <person name="Li R."/>
            <person name="Bekaert M."/>
        </authorList>
    </citation>
    <scope>NUCLEOTIDE SEQUENCE [LARGE SCALE GENOMIC DNA]</scope>
    <source>
        <strain evidence="7">wild</strain>
    </source>
</reference>
<evidence type="ECO:0000259" key="4">
    <source>
        <dbReference type="PROSITE" id="PS50003"/>
    </source>
</evidence>
<dbReference type="PANTHER" id="PTHR15228">
    <property type="entry name" value="SPERMATHECAL PHYSIOLOGY VARIANT"/>
    <property type="match status" value="1"/>
</dbReference>
<dbReference type="SUPFAM" id="SSF48350">
    <property type="entry name" value="GTPase activation domain, GAP"/>
    <property type="match status" value="1"/>
</dbReference>
<dbReference type="GO" id="GO:0007165">
    <property type="term" value="P:signal transduction"/>
    <property type="evidence" value="ECO:0007669"/>
    <property type="project" value="InterPro"/>
</dbReference>
<feature type="compositionally biased region" description="Pro residues" evidence="3">
    <location>
        <begin position="418"/>
        <end position="429"/>
    </location>
</feature>
<keyword evidence="1" id="KW-0343">GTPase activation</keyword>
<sequence length="567" mass="65234">MVRTWHRRWFCLNGDCLFYFTKEDDLRPQGSIFLPGNRIAEIQWTPDDSDKYLFEICPDPELCKTQSRTAPSEVFQLCAGNNDERQQWMKAIRKVIYSDIGGAIFGQSVEETMMYEQRMRRSIPYLIEQSVEFLTQYGLEVEGIFRLPGRTTLIKELKDRFDCAERIVFDISEHDVHSVASLLKMYFRELPESIIPSSYYQRLMNVAMNFQDAKETEKKTEAVANAANALSSLPVDNYLIVKYLCKFLCEVGKRSNINKMTTLNLATVFGPNIIRNVVEADSPELMMATADLTQQLCFMLINNCEDIFIDKKEEEKLEETKPEVPVENLLDFSDKPESADEIKPLPRISLRNNIPGSRGSSLLTSVTEELEKRKDNNILQPFFPSYRNSDKQNTSGIDLLDFTEPVKIESDNNNTISPPDPPKQKPIPPARRKKKSQNGGDDISSSCTLSRTNSTESEAIQDLKNQIEQLKAELESTRKEYEAKIQDLKTNYTGKINVLRTNSANSERIYTERIQTINQTHSAQMEDLKKELEKGRKDRDFAVSKVMKLQTELNRYHLQYGQLHSPT</sequence>
<feature type="compositionally biased region" description="Polar residues" evidence="3">
    <location>
        <begin position="437"/>
        <end position="457"/>
    </location>
</feature>
<gene>
    <name evidence="6" type="ORF">MCOR_42686</name>
</gene>
<dbReference type="PROSITE" id="PS50238">
    <property type="entry name" value="RHOGAP"/>
    <property type="match status" value="1"/>
</dbReference>
<dbReference type="Pfam" id="PF00620">
    <property type="entry name" value="RhoGAP"/>
    <property type="match status" value="1"/>
</dbReference>
<organism evidence="6 7">
    <name type="scientific">Mytilus coruscus</name>
    <name type="common">Sea mussel</name>
    <dbReference type="NCBI Taxonomy" id="42192"/>
    <lineage>
        <taxon>Eukaryota</taxon>
        <taxon>Metazoa</taxon>
        <taxon>Spiralia</taxon>
        <taxon>Lophotrochozoa</taxon>
        <taxon>Mollusca</taxon>
        <taxon>Bivalvia</taxon>
        <taxon>Autobranchia</taxon>
        <taxon>Pteriomorphia</taxon>
        <taxon>Mytilida</taxon>
        <taxon>Mytiloidea</taxon>
        <taxon>Mytilidae</taxon>
        <taxon>Mytilinae</taxon>
        <taxon>Mytilus</taxon>
    </lineage>
</organism>
<evidence type="ECO:0000313" key="6">
    <source>
        <dbReference type="EMBL" id="CAC5409392.1"/>
    </source>
</evidence>
<dbReference type="GO" id="GO:0005096">
    <property type="term" value="F:GTPase activator activity"/>
    <property type="evidence" value="ECO:0007669"/>
    <property type="project" value="UniProtKB-KW"/>
</dbReference>
<dbReference type="InterPro" id="IPR001849">
    <property type="entry name" value="PH_domain"/>
</dbReference>
<dbReference type="InterPro" id="IPR008936">
    <property type="entry name" value="Rho_GTPase_activation_prot"/>
</dbReference>
<dbReference type="Pfam" id="PF00169">
    <property type="entry name" value="PH"/>
    <property type="match status" value="1"/>
</dbReference>
<dbReference type="InterPro" id="IPR011993">
    <property type="entry name" value="PH-like_dom_sf"/>
</dbReference>
<accession>A0A6J8DP48</accession>
<feature type="domain" description="Rho-GAP" evidence="5">
    <location>
        <begin position="107"/>
        <end position="308"/>
    </location>
</feature>
<dbReference type="PROSITE" id="PS50003">
    <property type="entry name" value="PH_DOMAIN"/>
    <property type="match status" value="1"/>
</dbReference>
<keyword evidence="7" id="KW-1185">Reference proteome</keyword>
<dbReference type="Gene3D" id="2.30.29.30">
    <property type="entry name" value="Pleckstrin-homology domain (PH domain)/Phosphotyrosine-binding domain (PTB)"/>
    <property type="match status" value="1"/>
</dbReference>
<protein>
    <submittedName>
        <fullName evidence="6">ARHGAP22_24_25</fullName>
    </submittedName>
</protein>
<proteinExistence type="predicted"/>
<dbReference type="GO" id="GO:0051056">
    <property type="term" value="P:regulation of small GTPase mediated signal transduction"/>
    <property type="evidence" value="ECO:0007669"/>
    <property type="project" value="UniProtKB-ARBA"/>
</dbReference>
<dbReference type="OrthoDB" id="185175at2759"/>
<evidence type="ECO:0000256" key="1">
    <source>
        <dbReference type="ARBA" id="ARBA00022468"/>
    </source>
</evidence>
<feature type="domain" description="PH" evidence="4">
    <location>
        <begin position="1"/>
        <end position="97"/>
    </location>
</feature>
<dbReference type="InterPro" id="IPR051025">
    <property type="entry name" value="RhoGAP"/>
</dbReference>
<evidence type="ECO:0000313" key="7">
    <source>
        <dbReference type="Proteomes" id="UP000507470"/>
    </source>
</evidence>
<name>A0A6J8DP48_MYTCO</name>
<dbReference type="Gene3D" id="1.10.555.10">
    <property type="entry name" value="Rho GTPase activation protein"/>
    <property type="match status" value="1"/>
</dbReference>
<dbReference type="SMART" id="SM00233">
    <property type="entry name" value="PH"/>
    <property type="match status" value="1"/>
</dbReference>
<dbReference type="InterPro" id="IPR000198">
    <property type="entry name" value="RhoGAP_dom"/>
</dbReference>
<dbReference type="SUPFAM" id="SSF50729">
    <property type="entry name" value="PH domain-like"/>
    <property type="match status" value="1"/>
</dbReference>
<dbReference type="EMBL" id="CACVKT020007641">
    <property type="protein sequence ID" value="CAC5409392.1"/>
    <property type="molecule type" value="Genomic_DNA"/>
</dbReference>
<evidence type="ECO:0000256" key="2">
    <source>
        <dbReference type="SAM" id="Coils"/>
    </source>
</evidence>
<keyword evidence="2" id="KW-0175">Coiled coil</keyword>